<dbReference type="STRING" id="708187.A0A1Q8S4D9"/>
<evidence type="ECO:0000313" key="6">
    <source>
        <dbReference type="Proteomes" id="UP000186583"/>
    </source>
</evidence>
<dbReference type="PANTHER" id="PTHR31121">
    <property type="entry name" value="ALPHA-1,2 MANNOSYLTRANSFERASE KTR1"/>
    <property type="match status" value="1"/>
</dbReference>
<dbReference type="InterPro" id="IPR029044">
    <property type="entry name" value="Nucleotide-diphossugar_trans"/>
</dbReference>
<evidence type="ECO:0000256" key="4">
    <source>
        <dbReference type="SAM" id="SignalP"/>
    </source>
</evidence>
<dbReference type="Proteomes" id="UP000186583">
    <property type="component" value="Unassembled WGS sequence"/>
</dbReference>
<dbReference type="SUPFAM" id="SSF53448">
    <property type="entry name" value="Nucleotide-diphospho-sugar transferases"/>
    <property type="match status" value="1"/>
</dbReference>
<dbReference type="PANTHER" id="PTHR31121:SF7">
    <property type="entry name" value="MANNOSYLTRANSFERASE KTR4-RELATED"/>
    <property type="match status" value="1"/>
</dbReference>
<accession>A0A1Q8S4D9</accession>
<comment type="similarity">
    <text evidence="1">Belongs to the glycosyltransferase 15 family.</text>
</comment>
<gene>
    <name evidence="5" type="ORF">CCHL11_04393</name>
</gene>
<keyword evidence="3 5" id="KW-0808">Transferase</keyword>
<dbReference type="AlphaFoldDB" id="A0A1Q8S4D9"/>
<feature type="chain" id="PRO_5010250593" evidence="4">
    <location>
        <begin position="33"/>
        <end position="478"/>
    </location>
</feature>
<dbReference type="InterPro" id="IPR002685">
    <property type="entry name" value="Glyco_trans_15"/>
</dbReference>
<dbReference type="GO" id="GO:0000026">
    <property type="term" value="F:alpha-1,2-mannosyltransferase activity"/>
    <property type="evidence" value="ECO:0007669"/>
    <property type="project" value="TreeGrafter"/>
</dbReference>
<dbReference type="GO" id="GO:0006487">
    <property type="term" value="P:protein N-linked glycosylation"/>
    <property type="evidence" value="ECO:0007669"/>
    <property type="project" value="TreeGrafter"/>
</dbReference>
<organism evidence="5 6">
    <name type="scientific">Colletotrichum chlorophyti</name>
    <dbReference type="NCBI Taxonomy" id="708187"/>
    <lineage>
        <taxon>Eukaryota</taxon>
        <taxon>Fungi</taxon>
        <taxon>Dikarya</taxon>
        <taxon>Ascomycota</taxon>
        <taxon>Pezizomycotina</taxon>
        <taxon>Sordariomycetes</taxon>
        <taxon>Hypocreomycetidae</taxon>
        <taxon>Glomerellales</taxon>
        <taxon>Glomerellaceae</taxon>
        <taxon>Colletotrichum</taxon>
    </lineage>
</organism>
<evidence type="ECO:0000256" key="2">
    <source>
        <dbReference type="ARBA" id="ARBA00022676"/>
    </source>
</evidence>
<dbReference type="OrthoDB" id="202470at2759"/>
<dbReference type="EMBL" id="MPGH01000019">
    <property type="protein sequence ID" value="OLN96319.1"/>
    <property type="molecule type" value="Genomic_DNA"/>
</dbReference>
<sequence length="478" mass="55185">MAGRHVRSFLPQRKFFILLVSLFLLLVPSSWAGSTHRIDPPLRAVFIVLVEEHQLNQMVDSIQQLERHFNNKYRYDWAFFSNKELSDDFKDATSNATTATITYDLIPEQHWVKSNPVERGPFVDVDKELLESISYRKRWSAGLFAREKRLQAYDWFWMVEPGAQFLCDITVDVFRLMKDRGIFYGTNEVSPENIFESELLWQSTKRFIEEHPEIVQPQADIIWILSNDGKLSTPTITKNYYDDDDNEDGEPKLLSNEVNDSACGARRQKQECALSPSVPQNADIQQCEPEPVADSFTTRLAAKYNHCNLNTPIEIGYLEHFRGPEHKFYFEHLDKAGNFVYGTASNIPIHSLSASMFLPRDRVWLLNDMPCEMRGRHSCPPAPRETAHVEASEGFVADVPDRSWSGLCDNEVVESIHKRWACISVDLARQDAICTRHLGHTALDERNFKLLEPQRYPSYVDEEWFNVLDGKKGPKSDF</sequence>
<name>A0A1Q8S4D9_9PEZI</name>
<keyword evidence="6" id="KW-1185">Reference proteome</keyword>
<reference evidence="5 6" key="1">
    <citation type="submission" date="2016-11" db="EMBL/GenBank/DDBJ databases">
        <title>Draft Genome Assembly of Colletotrichum chlorophyti a pathogen of herbaceous plants.</title>
        <authorList>
            <person name="Gan P."/>
            <person name="Narusaka M."/>
            <person name="Tsushima A."/>
            <person name="Narusaka Y."/>
            <person name="Takano Y."/>
            <person name="Shirasu K."/>
        </authorList>
    </citation>
    <scope>NUCLEOTIDE SEQUENCE [LARGE SCALE GENOMIC DNA]</scope>
    <source>
        <strain evidence="5 6">NTL11</strain>
    </source>
</reference>
<feature type="signal peptide" evidence="4">
    <location>
        <begin position="1"/>
        <end position="32"/>
    </location>
</feature>
<evidence type="ECO:0000313" key="5">
    <source>
        <dbReference type="EMBL" id="OLN96319.1"/>
    </source>
</evidence>
<dbReference type="Pfam" id="PF01793">
    <property type="entry name" value="Glyco_transf_15"/>
    <property type="match status" value="2"/>
</dbReference>
<keyword evidence="4" id="KW-0732">Signal</keyword>
<evidence type="ECO:0000256" key="3">
    <source>
        <dbReference type="ARBA" id="ARBA00022679"/>
    </source>
</evidence>
<dbReference type="GO" id="GO:0006493">
    <property type="term" value="P:protein O-linked glycosylation"/>
    <property type="evidence" value="ECO:0007669"/>
    <property type="project" value="TreeGrafter"/>
</dbReference>
<dbReference type="GO" id="GO:0016020">
    <property type="term" value="C:membrane"/>
    <property type="evidence" value="ECO:0007669"/>
    <property type="project" value="InterPro"/>
</dbReference>
<evidence type="ECO:0000256" key="1">
    <source>
        <dbReference type="ARBA" id="ARBA00007677"/>
    </source>
</evidence>
<proteinExistence type="inferred from homology"/>
<dbReference type="GO" id="GO:0005794">
    <property type="term" value="C:Golgi apparatus"/>
    <property type="evidence" value="ECO:0007669"/>
    <property type="project" value="TreeGrafter"/>
</dbReference>
<comment type="caution">
    <text evidence="5">The sequence shown here is derived from an EMBL/GenBank/DDBJ whole genome shotgun (WGS) entry which is preliminary data.</text>
</comment>
<protein>
    <submittedName>
        <fullName evidence="5">Alpha-1,2 mannosyltransferase KTR1</fullName>
    </submittedName>
</protein>
<dbReference type="GO" id="GO:0000032">
    <property type="term" value="P:cell wall mannoprotein biosynthetic process"/>
    <property type="evidence" value="ECO:0007669"/>
    <property type="project" value="TreeGrafter"/>
</dbReference>
<dbReference type="Gene3D" id="3.90.550.10">
    <property type="entry name" value="Spore Coat Polysaccharide Biosynthesis Protein SpsA, Chain A"/>
    <property type="match status" value="1"/>
</dbReference>
<keyword evidence="2 5" id="KW-0328">Glycosyltransferase</keyword>